<dbReference type="OrthoDB" id="7802791at2759"/>
<gene>
    <name evidence="1" type="primary">Dwil\GK27349</name>
    <name evidence="1" type="ORF">Dwil_GK27349</name>
</gene>
<dbReference type="AlphaFoldDB" id="A0A0Q9X042"/>
<protein>
    <submittedName>
        <fullName evidence="1">Uncharacterized protein</fullName>
    </submittedName>
</protein>
<dbReference type="Proteomes" id="UP000007798">
    <property type="component" value="Unassembled WGS sequence"/>
</dbReference>
<reference evidence="1 2" key="1">
    <citation type="journal article" date="2007" name="Nature">
        <title>Evolution of genes and genomes on the Drosophila phylogeny.</title>
        <authorList>
            <consortium name="Drosophila 12 Genomes Consortium"/>
            <person name="Clark A.G."/>
            <person name="Eisen M.B."/>
            <person name="Smith D.R."/>
            <person name="Bergman C.M."/>
            <person name="Oliver B."/>
            <person name="Markow T.A."/>
            <person name="Kaufman T.C."/>
            <person name="Kellis M."/>
            <person name="Gelbart W."/>
            <person name="Iyer V.N."/>
            <person name="Pollard D.A."/>
            <person name="Sackton T.B."/>
            <person name="Larracuente A.M."/>
            <person name="Singh N.D."/>
            <person name="Abad J.P."/>
            <person name="Abt D.N."/>
            <person name="Adryan B."/>
            <person name="Aguade M."/>
            <person name="Akashi H."/>
            <person name="Anderson W.W."/>
            <person name="Aquadro C.F."/>
            <person name="Ardell D.H."/>
            <person name="Arguello R."/>
            <person name="Artieri C.G."/>
            <person name="Barbash D.A."/>
            <person name="Barker D."/>
            <person name="Barsanti P."/>
            <person name="Batterham P."/>
            <person name="Batzoglou S."/>
            <person name="Begun D."/>
            <person name="Bhutkar A."/>
            <person name="Blanco E."/>
            <person name="Bosak S.A."/>
            <person name="Bradley R.K."/>
            <person name="Brand A.D."/>
            <person name="Brent M.R."/>
            <person name="Brooks A.N."/>
            <person name="Brown R.H."/>
            <person name="Butlin R.K."/>
            <person name="Caggese C."/>
            <person name="Calvi B.R."/>
            <person name="Bernardo de Carvalho A."/>
            <person name="Caspi A."/>
            <person name="Castrezana S."/>
            <person name="Celniker S.E."/>
            <person name="Chang J.L."/>
            <person name="Chapple C."/>
            <person name="Chatterji S."/>
            <person name="Chinwalla A."/>
            <person name="Civetta A."/>
            <person name="Clifton S.W."/>
            <person name="Comeron J.M."/>
            <person name="Costello J.C."/>
            <person name="Coyne J.A."/>
            <person name="Daub J."/>
            <person name="David R.G."/>
            <person name="Delcher A.L."/>
            <person name="Delehaunty K."/>
            <person name="Do C.B."/>
            <person name="Ebling H."/>
            <person name="Edwards K."/>
            <person name="Eickbush T."/>
            <person name="Evans J.D."/>
            <person name="Filipski A."/>
            <person name="Findeiss S."/>
            <person name="Freyhult E."/>
            <person name="Fulton L."/>
            <person name="Fulton R."/>
            <person name="Garcia A.C."/>
            <person name="Gardiner A."/>
            <person name="Garfield D.A."/>
            <person name="Garvin B.E."/>
            <person name="Gibson G."/>
            <person name="Gilbert D."/>
            <person name="Gnerre S."/>
            <person name="Godfrey J."/>
            <person name="Good R."/>
            <person name="Gotea V."/>
            <person name="Gravely B."/>
            <person name="Greenberg A.J."/>
            <person name="Griffiths-Jones S."/>
            <person name="Gross S."/>
            <person name="Guigo R."/>
            <person name="Gustafson E.A."/>
            <person name="Haerty W."/>
            <person name="Hahn M.W."/>
            <person name="Halligan D.L."/>
            <person name="Halpern A.L."/>
            <person name="Halter G.M."/>
            <person name="Han M.V."/>
            <person name="Heger A."/>
            <person name="Hillier L."/>
            <person name="Hinrichs A.S."/>
            <person name="Holmes I."/>
            <person name="Hoskins R.A."/>
            <person name="Hubisz M.J."/>
            <person name="Hultmark D."/>
            <person name="Huntley M.A."/>
            <person name="Jaffe D.B."/>
            <person name="Jagadeeshan S."/>
            <person name="Jeck W.R."/>
            <person name="Johnson J."/>
            <person name="Jones C.D."/>
            <person name="Jordan W.C."/>
            <person name="Karpen G.H."/>
            <person name="Kataoka E."/>
            <person name="Keightley P.D."/>
            <person name="Kheradpour P."/>
            <person name="Kirkness E.F."/>
            <person name="Koerich L.B."/>
            <person name="Kristiansen K."/>
            <person name="Kudrna D."/>
            <person name="Kulathinal R.J."/>
            <person name="Kumar S."/>
            <person name="Kwok R."/>
            <person name="Lander E."/>
            <person name="Langley C.H."/>
            <person name="Lapoint R."/>
            <person name="Lazzaro B.P."/>
            <person name="Lee S.J."/>
            <person name="Levesque L."/>
            <person name="Li R."/>
            <person name="Lin C.F."/>
            <person name="Lin M.F."/>
            <person name="Lindblad-Toh K."/>
            <person name="Llopart A."/>
            <person name="Long M."/>
            <person name="Low L."/>
            <person name="Lozovsky E."/>
            <person name="Lu J."/>
            <person name="Luo M."/>
            <person name="Machado C.A."/>
            <person name="Makalowski W."/>
            <person name="Marzo M."/>
            <person name="Matsuda M."/>
            <person name="Matzkin L."/>
            <person name="McAllister B."/>
            <person name="McBride C.S."/>
            <person name="McKernan B."/>
            <person name="McKernan K."/>
            <person name="Mendez-Lago M."/>
            <person name="Minx P."/>
            <person name="Mollenhauer M.U."/>
            <person name="Montooth K."/>
            <person name="Mount S.M."/>
            <person name="Mu X."/>
            <person name="Myers E."/>
            <person name="Negre B."/>
            <person name="Newfeld S."/>
            <person name="Nielsen R."/>
            <person name="Noor M.A."/>
            <person name="O'Grady P."/>
            <person name="Pachter L."/>
            <person name="Papaceit M."/>
            <person name="Parisi M.J."/>
            <person name="Parisi M."/>
            <person name="Parts L."/>
            <person name="Pedersen J.S."/>
            <person name="Pesole G."/>
            <person name="Phillippy A.M."/>
            <person name="Ponting C.P."/>
            <person name="Pop M."/>
            <person name="Porcelli D."/>
            <person name="Powell J.R."/>
            <person name="Prohaska S."/>
            <person name="Pruitt K."/>
            <person name="Puig M."/>
            <person name="Quesneville H."/>
            <person name="Ram K.R."/>
            <person name="Rand D."/>
            <person name="Rasmussen M.D."/>
            <person name="Reed L.K."/>
            <person name="Reenan R."/>
            <person name="Reily A."/>
            <person name="Remington K.A."/>
            <person name="Rieger T.T."/>
            <person name="Ritchie M.G."/>
            <person name="Robin C."/>
            <person name="Rogers Y.H."/>
            <person name="Rohde C."/>
            <person name="Rozas J."/>
            <person name="Rubenfield M.J."/>
            <person name="Ruiz A."/>
            <person name="Russo S."/>
            <person name="Salzberg S.L."/>
            <person name="Sanchez-Gracia A."/>
            <person name="Saranga D.J."/>
            <person name="Sato H."/>
            <person name="Schaeffer S.W."/>
            <person name="Schatz M.C."/>
            <person name="Schlenke T."/>
            <person name="Schwartz R."/>
            <person name="Segarra C."/>
            <person name="Singh R.S."/>
            <person name="Sirot L."/>
            <person name="Sirota M."/>
            <person name="Sisneros N.B."/>
            <person name="Smith C.D."/>
            <person name="Smith T.F."/>
            <person name="Spieth J."/>
            <person name="Stage D.E."/>
            <person name="Stark A."/>
            <person name="Stephan W."/>
            <person name="Strausberg R.L."/>
            <person name="Strempel S."/>
            <person name="Sturgill D."/>
            <person name="Sutton G."/>
            <person name="Sutton G.G."/>
            <person name="Tao W."/>
            <person name="Teichmann S."/>
            <person name="Tobari Y.N."/>
            <person name="Tomimura Y."/>
            <person name="Tsolas J.M."/>
            <person name="Valente V.L."/>
            <person name="Venter E."/>
            <person name="Venter J.C."/>
            <person name="Vicario S."/>
            <person name="Vieira F.G."/>
            <person name="Vilella A.J."/>
            <person name="Villasante A."/>
            <person name="Walenz B."/>
            <person name="Wang J."/>
            <person name="Wasserman M."/>
            <person name="Watts T."/>
            <person name="Wilson D."/>
            <person name="Wilson R.K."/>
            <person name="Wing R.A."/>
            <person name="Wolfner M.F."/>
            <person name="Wong A."/>
            <person name="Wong G.K."/>
            <person name="Wu C.I."/>
            <person name="Wu G."/>
            <person name="Yamamoto D."/>
            <person name="Yang H.P."/>
            <person name="Yang S.P."/>
            <person name="Yorke J.A."/>
            <person name="Yoshida K."/>
            <person name="Zdobnov E."/>
            <person name="Zhang P."/>
            <person name="Zhang Y."/>
            <person name="Zimin A.V."/>
            <person name="Baldwin J."/>
            <person name="Abdouelleil A."/>
            <person name="Abdulkadir J."/>
            <person name="Abebe A."/>
            <person name="Abera B."/>
            <person name="Abreu J."/>
            <person name="Acer S.C."/>
            <person name="Aftuck L."/>
            <person name="Alexander A."/>
            <person name="An P."/>
            <person name="Anderson E."/>
            <person name="Anderson S."/>
            <person name="Arachi H."/>
            <person name="Azer M."/>
            <person name="Bachantsang P."/>
            <person name="Barry A."/>
            <person name="Bayul T."/>
            <person name="Berlin A."/>
            <person name="Bessette D."/>
            <person name="Bloom T."/>
            <person name="Blye J."/>
            <person name="Boguslavskiy L."/>
            <person name="Bonnet C."/>
            <person name="Boukhgalter B."/>
            <person name="Bourzgui I."/>
            <person name="Brown A."/>
            <person name="Cahill P."/>
            <person name="Channer S."/>
            <person name="Cheshatsang Y."/>
            <person name="Chuda L."/>
            <person name="Citroen M."/>
            <person name="Collymore A."/>
            <person name="Cooke P."/>
            <person name="Costello M."/>
            <person name="D'Aco K."/>
            <person name="Daza R."/>
            <person name="De Haan G."/>
            <person name="DeGray S."/>
            <person name="DeMaso C."/>
            <person name="Dhargay N."/>
            <person name="Dooley K."/>
            <person name="Dooley E."/>
            <person name="Doricent M."/>
            <person name="Dorje P."/>
            <person name="Dorjee K."/>
            <person name="Dupes A."/>
            <person name="Elong R."/>
            <person name="Falk J."/>
            <person name="Farina A."/>
            <person name="Faro S."/>
            <person name="Ferguson D."/>
            <person name="Fisher S."/>
            <person name="Foley C.D."/>
            <person name="Franke A."/>
            <person name="Friedrich D."/>
            <person name="Gadbois L."/>
            <person name="Gearin G."/>
            <person name="Gearin C.R."/>
            <person name="Giannoukos G."/>
            <person name="Goode T."/>
            <person name="Graham J."/>
            <person name="Grandbois E."/>
            <person name="Grewal S."/>
            <person name="Gyaltsen K."/>
            <person name="Hafez N."/>
            <person name="Hagos B."/>
            <person name="Hall J."/>
            <person name="Henson C."/>
            <person name="Hollinger A."/>
            <person name="Honan T."/>
            <person name="Huard M.D."/>
            <person name="Hughes L."/>
            <person name="Hurhula B."/>
            <person name="Husby M.E."/>
            <person name="Kamat A."/>
            <person name="Kanga B."/>
            <person name="Kashin S."/>
            <person name="Khazanovich D."/>
            <person name="Kisner P."/>
            <person name="Lance K."/>
            <person name="Lara M."/>
            <person name="Lee W."/>
            <person name="Lennon N."/>
            <person name="Letendre F."/>
            <person name="LeVine R."/>
            <person name="Lipovsky A."/>
            <person name="Liu X."/>
            <person name="Liu J."/>
            <person name="Liu S."/>
            <person name="Lokyitsang T."/>
            <person name="Lokyitsang Y."/>
            <person name="Lubonja R."/>
            <person name="Lui A."/>
            <person name="MacDonald P."/>
            <person name="Magnisalis V."/>
            <person name="Maru K."/>
            <person name="Matthews C."/>
            <person name="McCusker W."/>
            <person name="McDonough S."/>
            <person name="Mehta T."/>
            <person name="Meldrim J."/>
            <person name="Meneus L."/>
            <person name="Mihai O."/>
            <person name="Mihalev A."/>
            <person name="Mihova T."/>
            <person name="Mittelman R."/>
            <person name="Mlenga V."/>
            <person name="Montmayeur A."/>
            <person name="Mulrain L."/>
            <person name="Navidi A."/>
            <person name="Naylor J."/>
            <person name="Negash T."/>
            <person name="Nguyen T."/>
            <person name="Nguyen N."/>
            <person name="Nicol R."/>
            <person name="Norbu C."/>
            <person name="Norbu N."/>
            <person name="Novod N."/>
            <person name="O'Neill B."/>
            <person name="Osman S."/>
            <person name="Markiewicz E."/>
            <person name="Oyono O.L."/>
            <person name="Patti C."/>
            <person name="Phunkhang P."/>
            <person name="Pierre F."/>
            <person name="Priest M."/>
            <person name="Raghuraman S."/>
            <person name="Rege F."/>
            <person name="Reyes R."/>
            <person name="Rise C."/>
            <person name="Rogov P."/>
            <person name="Ross K."/>
            <person name="Ryan E."/>
            <person name="Settipalli S."/>
            <person name="Shea T."/>
            <person name="Sherpa N."/>
            <person name="Shi L."/>
            <person name="Shih D."/>
            <person name="Sparrow T."/>
            <person name="Spaulding J."/>
            <person name="Stalker J."/>
            <person name="Stange-Thomann N."/>
            <person name="Stavropoulos S."/>
            <person name="Stone C."/>
            <person name="Strader C."/>
            <person name="Tesfaye S."/>
            <person name="Thomson T."/>
            <person name="Thoulutsang Y."/>
            <person name="Thoulutsang D."/>
            <person name="Topham K."/>
            <person name="Topping I."/>
            <person name="Tsamla T."/>
            <person name="Vassiliev H."/>
            <person name="Vo A."/>
            <person name="Wangchuk T."/>
            <person name="Wangdi T."/>
            <person name="Weiand M."/>
            <person name="Wilkinson J."/>
            <person name="Wilson A."/>
            <person name="Yadav S."/>
            <person name="Young G."/>
            <person name="Yu Q."/>
            <person name="Zembek L."/>
            <person name="Zhong D."/>
            <person name="Zimmer A."/>
            <person name="Zwirko Z."/>
            <person name="Jaffe D.B."/>
            <person name="Alvarez P."/>
            <person name="Brockman W."/>
            <person name="Butler J."/>
            <person name="Chin C."/>
            <person name="Gnerre S."/>
            <person name="Grabherr M."/>
            <person name="Kleber M."/>
            <person name="Mauceli E."/>
            <person name="MacCallum I."/>
        </authorList>
    </citation>
    <scope>NUCLEOTIDE SEQUENCE [LARGE SCALE GENOMIC DNA]</scope>
    <source>
        <strain evidence="2">Tucson 14030-0811.24</strain>
    </source>
</reference>
<keyword evidence="2" id="KW-1185">Reference proteome</keyword>
<evidence type="ECO:0000313" key="1">
    <source>
        <dbReference type="EMBL" id="KRF97803.1"/>
    </source>
</evidence>
<name>A0A0Q9X042_DROWI</name>
<proteinExistence type="predicted"/>
<dbReference type="InParanoid" id="A0A0Q9X042"/>
<dbReference type="EMBL" id="CH963848">
    <property type="protein sequence ID" value="KRF97803.1"/>
    <property type="molecule type" value="Genomic_DNA"/>
</dbReference>
<organism evidence="1 2">
    <name type="scientific">Drosophila willistoni</name>
    <name type="common">Fruit fly</name>
    <dbReference type="NCBI Taxonomy" id="7260"/>
    <lineage>
        <taxon>Eukaryota</taxon>
        <taxon>Metazoa</taxon>
        <taxon>Ecdysozoa</taxon>
        <taxon>Arthropoda</taxon>
        <taxon>Hexapoda</taxon>
        <taxon>Insecta</taxon>
        <taxon>Pterygota</taxon>
        <taxon>Neoptera</taxon>
        <taxon>Endopterygota</taxon>
        <taxon>Diptera</taxon>
        <taxon>Brachycera</taxon>
        <taxon>Muscomorpha</taxon>
        <taxon>Ephydroidea</taxon>
        <taxon>Drosophilidae</taxon>
        <taxon>Drosophila</taxon>
        <taxon>Sophophora</taxon>
    </lineage>
</organism>
<sequence length="95" mass="11095">MAANFFSLLKNYEVLRVSGNNSIVHYMVKPMHGELKAAQVLSLNVRRQRMQELLDAEHELETRQMSHLGRSRIKDCYHPLMSKDDLCCNFWQGTN</sequence>
<accession>A0A0Q9X042</accession>
<evidence type="ECO:0000313" key="2">
    <source>
        <dbReference type="Proteomes" id="UP000007798"/>
    </source>
</evidence>